<accession>A0A6J0BEK6</accession>
<dbReference type="RefSeq" id="XP_015512826.2">
    <property type="nucleotide sequence ID" value="XM_015657340.2"/>
</dbReference>
<keyword evidence="7" id="KW-1185">Reference proteome</keyword>
<protein>
    <submittedName>
        <fullName evidence="8">Transmembrane protein 65 isoform X1</fullName>
    </submittedName>
</protein>
<dbReference type="PANTHER" id="PTHR21706">
    <property type="entry name" value="TRANSMEMBRANE PROTEIN 65"/>
    <property type="match status" value="1"/>
</dbReference>
<reference evidence="8" key="1">
    <citation type="submission" date="2025-08" db="UniProtKB">
        <authorList>
            <consortium name="RefSeq"/>
        </authorList>
    </citation>
    <scope>IDENTIFICATION</scope>
    <source>
        <tissue evidence="8">Thorax and Abdomen</tissue>
    </source>
</reference>
<evidence type="ECO:0000256" key="3">
    <source>
        <dbReference type="ARBA" id="ARBA00022989"/>
    </source>
</evidence>
<dbReference type="FunCoup" id="A0A6J0BEK6">
    <property type="interactions" value="12"/>
</dbReference>
<keyword evidence="3 6" id="KW-1133">Transmembrane helix</keyword>
<evidence type="ECO:0000256" key="2">
    <source>
        <dbReference type="ARBA" id="ARBA00022692"/>
    </source>
</evidence>
<sequence>MPVESVGHRRGSRLRSVSQSVSEPRFAESCLAKFGPGIGASTLRKLSIYDNYSHTMCCGSELYLMSKKSSSSSSSCCRTPNKRMLPTSRGSTDLRLRASMTTGVSPSATTATTSTATAGAPRNVETPETPPILSKQQARDLAVRLTPEERDVLISALQETQSQKVKAEYEGQLAAFRWRSKFGRPSRVPSLGDVDPTGTYCAVPEDWLLRKYAETVPQPTRKDLIRVSITNAIPFIGFGFLDNFFMIIAGDQIETSLGAFISLSTMAAAAFGNTISDILGIGSAFYVERLVQKIGFKAPKLTPIQMDMPKSRRAANLGRVLGVTIGCLLGMSPLLILHKGGKDKEAKTSIAGKEPVVAIA</sequence>
<proteinExistence type="predicted"/>
<dbReference type="Proteomes" id="UP000829291">
    <property type="component" value="Chromosome 5"/>
</dbReference>
<comment type="subcellular location">
    <subcellularLocation>
        <location evidence="1">Membrane</location>
        <topology evidence="1">Multi-pass membrane protein</topology>
    </subcellularLocation>
</comment>
<dbReference type="GO" id="GO:0016020">
    <property type="term" value="C:membrane"/>
    <property type="evidence" value="ECO:0007669"/>
    <property type="project" value="UniProtKB-SubCell"/>
</dbReference>
<gene>
    <name evidence="8" type="primary">LOC107219191</name>
</gene>
<feature type="compositionally biased region" description="Low complexity" evidence="5">
    <location>
        <begin position="101"/>
        <end position="121"/>
    </location>
</feature>
<dbReference type="GO" id="GO:0005739">
    <property type="term" value="C:mitochondrion"/>
    <property type="evidence" value="ECO:0007669"/>
    <property type="project" value="TreeGrafter"/>
</dbReference>
<dbReference type="KEGG" id="nlo:107219191"/>
<keyword evidence="2 6" id="KW-0812">Transmembrane</keyword>
<feature type="region of interest" description="Disordered" evidence="5">
    <location>
        <begin position="70"/>
        <end position="138"/>
    </location>
</feature>
<organism evidence="8">
    <name type="scientific">Neodiprion lecontei</name>
    <name type="common">Redheaded pine sawfly</name>
    <dbReference type="NCBI Taxonomy" id="441921"/>
    <lineage>
        <taxon>Eukaryota</taxon>
        <taxon>Metazoa</taxon>
        <taxon>Ecdysozoa</taxon>
        <taxon>Arthropoda</taxon>
        <taxon>Hexapoda</taxon>
        <taxon>Insecta</taxon>
        <taxon>Pterygota</taxon>
        <taxon>Neoptera</taxon>
        <taxon>Endopterygota</taxon>
        <taxon>Hymenoptera</taxon>
        <taxon>Tenthredinoidea</taxon>
        <taxon>Diprionidae</taxon>
        <taxon>Diprioninae</taxon>
        <taxon>Neodiprion</taxon>
    </lineage>
</organism>
<dbReference type="Pfam" id="PF10507">
    <property type="entry name" value="TMEM65"/>
    <property type="match status" value="1"/>
</dbReference>
<dbReference type="PANTHER" id="PTHR21706:SF15">
    <property type="entry name" value="TRANSMEMBRANE PROTEIN 65"/>
    <property type="match status" value="1"/>
</dbReference>
<keyword evidence="4 6" id="KW-0472">Membrane</keyword>
<evidence type="ECO:0000256" key="5">
    <source>
        <dbReference type="SAM" id="MobiDB-lite"/>
    </source>
</evidence>
<feature type="transmembrane region" description="Helical" evidence="6">
    <location>
        <begin position="317"/>
        <end position="337"/>
    </location>
</feature>
<evidence type="ECO:0000256" key="4">
    <source>
        <dbReference type="ARBA" id="ARBA00023136"/>
    </source>
</evidence>
<dbReference type="GeneID" id="107219191"/>
<evidence type="ECO:0000256" key="1">
    <source>
        <dbReference type="ARBA" id="ARBA00004141"/>
    </source>
</evidence>
<name>A0A6J0BEK6_NEOLC</name>
<evidence type="ECO:0000313" key="8">
    <source>
        <dbReference type="RefSeq" id="XP_015512826.2"/>
    </source>
</evidence>
<dbReference type="AlphaFoldDB" id="A0A6J0BEK6"/>
<dbReference type="InterPro" id="IPR019537">
    <property type="entry name" value="TMEM65"/>
</dbReference>
<dbReference type="InParanoid" id="A0A6J0BEK6"/>
<evidence type="ECO:0000256" key="6">
    <source>
        <dbReference type="SAM" id="Phobius"/>
    </source>
</evidence>
<dbReference type="OrthoDB" id="430821at2759"/>
<evidence type="ECO:0000313" key="7">
    <source>
        <dbReference type="Proteomes" id="UP000829291"/>
    </source>
</evidence>